<proteinExistence type="predicted"/>
<dbReference type="EMBL" id="BK032818">
    <property type="protein sequence ID" value="DAF62009.1"/>
    <property type="molecule type" value="Genomic_DNA"/>
</dbReference>
<reference evidence="1" key="1">
    <citation type="journal article" date="2021" name="Proc. Natl. Acad. Sci. U.S.A.">
        <title>A Catalog of Tens of Thousands of Viruses from Human Metagenomes Reveals Hidden Associations with Chronic Diseases.</title>
        <authorList>
            <person name="Tisza M.J."/>
            <person name="Buck C.B."/>
        </authorList>
    </citation>
    <scope>NUCLEOTIDE SEQUENCE</scope>
    <source>
        <strain evidence="1">CtP0x5</strain>
    </source>
</reference>
<accession>A0A8S5TFG1</accession>
<sequence>MKLYIKNTDNNNYSEIACNYASLNIYNADTEKVLYTTCRLTGSTSLDFDLYIDSNIRSARKLNLKKNDIFEVKTTTKDTFMNNGKDLYIPDAIIKIVSQEEKLALEANGCKDYKQVYAIEFIGCKAYKTTRHSEIVDFPEGTKIADYDPNGVVSDGYIKGKNTYNRFDYTNSKFEKIRAKGSGVMKKWLTYDQITTAEIESDYYTRSEKDDSRVEREKIADLITNVCNVHISHYDVARMLKVLNISIK</sequence>
<organism evidence="1">
    <name type="scientific">Siphoviridae sp. ctP0x5</name>
    <dbReference type="NCBI Taxonomy" id="2827863"/>
    <lineage>
        <taxon>Viruses</taxon>
        <taxon>Duplodnaviria</taxon>
        <taxon>Heunggongvirae</taxon>
        <taxon>Uroviricota</taxon>
        <taxon>Caudoviricetes</taxon>
    </lineage>
</organism>
<name>A0A8S5TFG1_9CAUD</name>
<protein>
    <submittedName>
        <fullName evidence="1">Uncharacterized protein</fullName>
    </submittedName>
</protein>
<evidence type="ECO:0000313" key="1">
    <source>
        <dbReference type="EMBL" id="DAF62009.1"/>
    </source>
</evidence>